<evidence type="ECO:0000256" key="5">
    <source>
        <dbReference type="ARBA" id="ARBA00022847"/>
    </source>
</evidence>
<keyword evidence="6 8" id="KW-1133">Transmembrane helix</keyword>
<feature type="transmembrane region" description="Helical" evidence="8">
    <location>
        <begin position="24"/>
        <end position="44"/>
    </location>
</feature>
<evidence type="ECO:0000256" key="3">
    <source>
        <dbReference type="ARBA" id="ARBA00022475"/>
    </source>
</evidence>
<dbReference type="GO" id="GO:0015293">
    <property type="term" value="F:symporter activity"/>
    <property type="evidence" value="ECO:0007669"/>
    <property type="project" value="UniProtKB-KW"/>
</dbReference>
<dbReference type="InterPro" id="IPR020846">
    <property type="entry name" value="MFS_dom"/>
</dbReference>
<name>A0A5C6UGH2_9SPHN</name>
<keyword evidence="2" id="KW-0813">Transport</keyword>
<evidence type="ECO:0000256" key="7">
    <source>
        <dbReference type="ARBA" id="ARBA00023136"/>
    </source>
</evidence>
<proteinExistence type="predicted"/>
<evidence type="ECO:0000256" key="6">
    <source>
        <dbReference type="ARBA" id="ARBA00022989"/>
    </source>
</evidence>
<evidence type="ECO:0000313" key="10">
    <source>
        <dbReference type="EMBL" id="TXC71266.1"/>
    </source>
</evidence>
<feature type="transmembrane region" description="Helical" evidence="8">
    <location>
        <begin position="170"/>
        <end position="191"/>
    </location>
</feature>
<evidence type="ECO:0000256" key="2">
    <source>
        <dbReference type="ARBA" id="ARBA00022448"/>
    </source>
</evidence>
<gene>
    <name evidence="10" type="ORF">FSB78_10150</name>
</gene>
<dbReference type="PROSITE" id="PS50850">
    <property type="entry name" value="MFS"/>
    <property type="match status" value="1"/>
</dbReference>
<feature type="transmembrane region" description="Helical" evidence="8">
    <location>
        <begin position="141"/>
        <end position="164"/>
    </location>
</feature>
<dbReference type="EMBL" id="VOQR01000001">
    <property type="protein sequence ID" value="TXC71266.1"/>
    <property type="molecule type" value="Genomic_DNA"/>
</dbReference>
<dbReference type="PANTHER" id="PTHR43528:SF3">
    <property type="entry name" value="CITRATE-PROTON SYMPORTER"/>
    <property type="match status" value="1"/>
</dbReference>
<evidence type="ECO:0000256" key="1">
    <source>
        <dbReference type="ARBA" id="ARBA00004651"/>
    </source>
</evidence>
<keyword evidence="7 8" id="KW-0472">Membrane</keyword>
<dbReference type="PROSITE" id="PS00217">
    <property type="entry name" value="SUGAR_TRANSPORT_2"/>
    <property type="match status" value="1"/>
</dbReference>
<dbReference type="PANTHER" id="PTHR43528">
    <property type="entry name" value="ALPHA-KETOGLUTARATE PERMEASE"/>
    <property type="match status" value="1"/>
</dbReference>
<keyword evidence="5" id="KW-0769">Symport</keyword>
<keyword evidence="3" id="KW-1003">Cell membrane</keyword>
<dbReference type="OrthoDB" id="9783227at2"/>
<evidence type="ECO:0000313" key="11">
    <source>
        <dbReference type="Proteomes" id="UP000321250"/>
    </source>
</evidence>
<dbReference type="AlphaFoldDB" id="A0A5C6UGH2"/>
<protein>
    <recommendedName>
        <fullName evidence="9">Major facilitator superfamily (MFS) profile domain-containing protein</fullName>
    </recommendedName>
</protein>
<sequence>MIVSFSLVGLSVDGLALTPGYASIGMAAPVLAVLFRLLPGFALGGEVGPRTALLLESAPIRRRGLIVSLQAMSADRAVMIAGLVGVALAPVAVDTWSWRLAVVLELTILPFALAARRTLVETLKLEETLPRGAGVYTTRRVVELGVLMLAVASVSNKVLVYLGFCATATLGVIQQTGFACVMLVGLGGVICDPLSG</sequence>
<accession>A0A5C6UGH2</accession>
<dbReference type="GO" id="GO:0005886">
    <property type="term" value="C:plasma membrane"/>
    <property type="evidence" value="ECO:0007669"/>
    <property type="project" value="UniProtKB-SubCell"/>
</dbReference>
<evidence type="ECO:0000256" key="4">
    <source>
        <dbReference type="ARBA" id="ARBA00022692"/>
    </source>
</evidence>
<dbReference type="SUPFAM" id="SSF103473">
    <property type="entry name" value="MFS general substrate transporter"/>
    <property type="match status" value="1"/>
</dbReference>
<feature type="domain" description="Major facilitator superfamily (MFS) profile" evidence="9">
    <location>
        <begin position="1"/>
        <end position="196"/>
    </location>
</feature>
<comment type="subcellular location">
    <subcellularLocation>
        <location evidence="1">Cell membrane</location>
        <topology evidence="1">Multi-pass membrane protein</topology>
    </subcellularLocation>
</comment>
<dbReference type="InterPro" id="IPR036259">
    <property type="entry name" value="MFS_trans_sf"/>
</dbReference>
<dbReference type="Gene3D" id="1.20.1250.20">
    <property type="entry name" value="MFS general substrate transporter like domains"/>
    <property type="match status" value="1"/>
</dbReference>
<evidence type="ECO:0000259" key="9">
    <source>
        <dbReference type="PROSITE" id="PS50850"/>
    </source>
</evidence>
<dbReference type="Proteomes" id="UP000321250">
    <property type="component" value="Unassembled WGS sequence"/>
</dbReference>
<comment type="caution">
    <text evidence="10">The sequence shown here is derived from an EMBL/GenBank/DDBJ whole genome shotgun (WGS) entry which is preliminary data.</text>
</comment>
<reference evidence="10 11" key="1">
    <citation type="journal article" date="2013" name="Antonie Van Leeuwenhoek">
        <title>Sphingomonas ginsenosidivorax sp. nov., with the ability to transform ginsenosides.</title>
        <authorList>
            <person name="Jin X.F."/>
            <person name="Kim J.K."/>
            <person name="Liu Q.M."/>
            <person name="Kang M.S."/>
            <person name="He D."/>
            <person name="Jin F.X."/>
            <person name="Kim S.C."/>
            <person name="Im W.T."/>
        </authorList>
    </citation>
    <scope>NUCLEOTIDE SEQUENCE [LARGE SCALE GENOMIC DNA]</scope>
    <source>
        <strain evidence="10 11">KHI67</strain>
    </source>
</reference>
<dbReference type="InterPro" id="IPR005829">
    <property type="entry name" value="Sugar_transporter_CS"/>
</dbReference>
<dbReference type="InterPro" id="IPR051084">
    <property type="entry name" value="H+-coupled_symporters"/>
</dbReference>
<organism evidence="10 11">
    <name type="scientific">Sphingomonas ginsenosidivorax</name>
    <dbReference type="NCBI Taxonomy" id="862135"/>
    <lineage>
        <taxon>Bacteria</taxon>
        <taxon>Pseudomonadati</taxon>
        <taxon>Pseudomonadota</taxon>
        <taxon>Alphaproteobacteria</taxon>
        <taxon>Sphingomonadales</taxon>
        <taxon>Sphingomonadaceae</taxon>
        <taxon>Sphingomonas</taxon>
    </lineage>
</organism>
<evidence type="ECO:0000256" key="8">
    <source>
        <dbReference type="SAM" id="Phobius"/>
    </source>
</evidence>
<keyword evidence="11" id="KW-1185">Reference proteome</keyword>
<keyword evidence="4 8" id="KW-0812">Transmembrane</keyword>